<dbReference type="SUPFAM" id="SSF53474">
    <property type="entry name" value="alpha/beta-Hydrolases"/>
    <property type="match status" value="1"/>
</dbReference>
<accession>A0ABX0C1R1</accession>
<dbReference type="EC" id="3.1.1.-" evidence="3"/>
<comment type="similarity">
    <text evidence="1 3">Belongs to the type-B carboxylesterase/lipase family.</text>
</comment>
<dbReference type="Gene3D" id="3.40.50.1820">
    <property type="entry name" value="alpha/beta hydrolase"/>
    <property type="match status" value="1"/>
</dbReference>
<evidence type="ECO:0000256" key="4">
    <source>
        <dbReference type="SAM" id="MobiDB-lite"/>
    </source>
</evidence>
<organism evidence="6 7">
    <name type="scientific">Amycolatopsis rubida</name>
    <dbReference type="NCBI Taxonomy" id="112413"/>
    <lineage>
        <taxon>Bacteria</taxon>
        <taxon>Bacillati</taxon>
        <taxon>Actinomycetota</taxon>
        <taxon>Actinomycetes</taxon>
        <taxon>Pseudonocardiales</taxon>
        <taxon>Pseudonocardiaceae</taxon>
        <taxon>Amycolatopsis</taxon>
    </lineage>
</organism>
<evidence type="ECO:0000259" key="5">
    <source>
        <dbReference type="Pfam" id="PF00135"/>
    </source>
</evidence>
<evidence type="ECO:0000313" key="7">
    <source>
        <dbReference type="Proteomes" id="UP000470404"/>
    </source>
</evidence>
<dbReference type="InterPro" id="IPR002018">
    <property type="entry name" value="CarbesteraseB"/>
</dbReference>
<dbReference type="PANTHER" id="PTHR11559">
    <property type="entry name" value="CARBOXYLESTERASE"/>
    <property type="match status" value="1"/>
</dbReference>
<evidence type="ECO:0000313" key="6">
    <source>
        <dbReference type="EMBL" id="NEC61103.1"/>
    </source>
</evidence>
<dbReference type="InterPro" id="IPR019826">
    <property type="entry name" value="Carboxylesterase_B_AS"/>
</dbReference>
<comment type="caution">
    <text evidence="6">The sequence shown here is derived from an EMBL/GenBank/DDBJ whole genome shotgun (WGS) entry which is preliminary data.</text>
</comment>
<evidence type="ECO:0000256" key="3">
    <source>
        <dbReference type="RuleBase" id="RU361235"/>
    </source>
</evidence>
<dbReference type="RefSeq" id="WP_095213676.1">
    <property type="nucleotide sequence ID" value="NZ_JAAGNC010000189.1"/>
</dbReference>
<dbReference type="EMBL" id="JAAGNC010000189">
    <property type="protein sequence ID" value="NEC61103.1"/>
    <property type="molecule type" value="Genomic_DNA"/>
</dbReference>
<dbReference type="PROSITE" id="PS00122">
    <property type="entry name" value="CARBOXYLESTERASE_B_1"/>
    <property type="match status" value="1"/>
</dbReference>
<name>A0ABX0C1R1_9PSEU</name>
<keyword evidence="2 3" id="KW-0378">Hydrolase</keyword>
<proteinExistence type="inferred from homology"/>
<dbReference type="Proteomes" id="UP000470404">
    <property type="component" value="Unassembled WGS sequence"/>
</dbReference>
<dbReference type="Pfam" id="PF00135">
    <property type="entry name" value="COesterase"/>
    <property type="match status" value="1"/>
</dbReference>
<feature type="domain" description="Carboxylesterase type B" evidence="5">
    <location>
        <begin position="2"/>
        <end position="482"/>
    </location>
</feature>
<feature type="region of interest" description="Disordered" evidence="4">
    <location>
        <begin position="31"/>
        <end position="66"/>
    </location>
</feature>
<sequence>MTVVDTSCGKVRGAVVGGVWRFFGVPYGQSTAGSRRFRPPEPARWGGTLDAVSQGPRAPQENTPPGPPHLIWNVDVSPVSEDCLRLNVWTRHLDAAAKLPVMVFLHGGGFRTGSSGSPIYDGHNLATRDVVLITVNHRLNVFGFLSLGDVSEQFSESGNVGMLDIVAALRWVRDNVRAFGGDPDNVTIFGQSGGGSKVGVLMAMPAARGLFHRAIAQSPSSLLRVATSDEARLAREHLLIELFGDGALGPDIVARLENLPVDQLVDGVRRAVRRAGGVYDFRPMVDGHVLQAHPFEPEASSMAAAVPLIIGWCETEQRLRFAGTPAILGQTWDSAIESVAGFLGVGQREAVGLLKTYRAGRPADSPGDLVAQICGDQRYRRTATQVATLRGAAGHSPTYVYRLSWRTPVAGGSLRSPHTLCLPFSFANVDKAVALVGRGREPRALQDAVSGAWVAFARTGVPYCPSTANWSEYRTPDRTTMIFDVHSRPEEDPGRAERLLLETMPGYAASEVEGGRREDLIVRAATSCGDAEPSRTL</sequence>
<dbReference type="InterPro" id="IPR050309">
    <property type="entry name" value="Type-B_Carboxylest/Lipase"/>
</dbReference>
<evidence type="ECO:0000256" key="2">
    <source>
        <dbReference type="ARBA" id="ARBA00022801"/>
    </source>
</evidence>
<evidence type="ECO:0000256" key="1">
    <source>
        <dbReference type="ARBA" id="ARBA00005964"/>
    </source>
</evidence>
<gene>
    <name evidence="6" type="ORF">G3I59_37285</name>
</gene>
<reference evidence="6 7" key="1">
    <citation type="submission" date="2020-01" db="EMBL/GenBank/DDBJ databases">
        <title>Insect and environment-associated Actinomycetes.</title>
        <authorList>
            <person name="Currrie C."/>
            <person name="Chevrette M."/>
            <person name="Carlson C."/>
            <person name="Stubbendieck R."/>
            <person name="Wendt-Pienkowski E."/>
        </authorList>
    </citation>
    <scope>NUCLEOTIDE SEQUENCE [LARGE SCALE GENOMIC DNA]</scope>
    <source>
        <strain evidence="6 7">SID8386</strain>
    </source>
</reference>
<dbReference type="InterPro" id="IPR029058">
    <property type="entry name" value="AB_hydrolase_fold"/>
</dbReference>
<keyword evidence="7" id="KW-1185">Reference proteome</keyword>
<protein>
    <recommendedName>
        <fullName evidence="3">Carboxylic ester hydrolase</fullName>
        <ecNumber evidence="3">3.1.1.-</ecNumber>
    </recommendedName>
</protein>